<proteinExistence type="predicted"/>
<evidence type="ECO:0000313" key="3">
    <source>
        <dbReference type="WBParaSite" id="nRc.2.0.1.t43134-RA"/>
    </source>
</evidence>
<feature type="region of interest" description="Disordered" evidence="1">
    <location>
        <begin position="20"/>
        <end position="46"/>
    </location>
</feature>
<organism evidence="2 3">
    <name type="scientific">Romanomermis culicivorax</name>
    <name type="common">Nematode worm</name>
    <dbReference type="NCBI Taxonomy" id="13658"/>
    <lineage>
        <taxon>Eukaryota</taxon>
        <taxon>Metazoa</taxon>
        <taxon>Ecdysozoa</taxon>
        <taxon>Nematoda</taxon>
        <taxon>Enoplea</taxon>
        <taxon>Dorylaimia</taxon>
        <taxon>Mermithida</taxon>
        <taxon>Mermithoidea</taxon>
        <taxon>Mermithidae</taxon>
        <taxon>Romanomermis</taxon>
    </lineage>
</organism>
<dbReference type="AlphaFoldDB" id="A0A915KXD7"/>
<accession>A0A915KXD7</accession>
<protein>
    <submittedName>
        <fullName evidence="3">Uncharacterized protein</fullName>
    </submittedName>
</protein>
<reference evidence="3" key="1">
    <citation type="submission" date="2022-11" db="UniProtKB">
        <authorList>
            <consortium name="WormBaseParasite"/>
        </authorList>
    </citation>
    <scope>IDENTIFICATION</scope>
</reference>
<evidence type="ECO:0000313" key="2">
    <source>
        <dbReference type="Proteomes" id="UP000887565"/>
    </source>
</evidence>
<evidence type="ECO:0000256" key="1">
    <source>
        <dbReference type="SAM" id="MobiDB-lite"/>
    </source>
</evidence>
<dbReference type="Proteomes" id="UP000887565">
    <property type="component" value="Unplaced"/>
</dbReference>
<sequence>MPATSGINDYRYHTVEGITIKEGSSHQQPNGPIRPLAVTPRNDQPPWARCTTLTTNHSKEEDALFGRTALLPKMITLKKQSLCC</sequence>
<dbReference type="WBParaSite" id="nRc.2.0.1.t43134-RA">
    <property type="protein sequence ID" value="nRc.2.0.1.t43134-RA"/>
    <property type="gene ID" value="nRc.2.0.1.g43134"/>
</dbReference>
<name>A0A915KXD7_ROMCU</name>
<keyword evidence="2" id="KW-1185">Reference proteome</keyword>